<evidence type="ECO:0000256" key="4">
    <source>
        <dbReference type="ARBA" id="ARBA00023125"/>
    </source>
</evidence>
<dbReference type="InterPro" id="IPR036953">
    <property type="entry name" value="GreA/GreB_C_sf"/>
</dbReference>
<dbReference type="Pfam" id="PF01272">
    <property type="entry name" value="GreA_GreB"/>
    <property type="match status" value="1"/>
</dbReference>
<gene>
    <name evidence="8 12" type="primary">greA</name>
    <name evidence="12" type="ORF">ATN01_01900</name>
</gene>
<dbReference type="PROSITE" id="PS00829">
    <property type="entry name" value="GREAB_1"/>
    <property type="match status" value="1"/>
</dbReference>
<dbReference type="OrthoDB" id="9808774at2"/>
<dbReference type="Pfam" id="PF03449">
    <property type="entry name" value="GreA_GreB_N"/>
    <property type="match status" value="1"/>
</dbReference>
<feature type="domain" description="Transcription elongation factor GreA/GreB C-terminal" evidence="10">
    <location>
        <begin position="84"/>
        <end position="158"/>
    </location>
</feature>
<keyword evidence="12" id="KW-0648">Protein biosynthesis</keyword>
<dbReference type="EMBL" id="CP013259">
    <property type="protein sequence ID" value="ANZ22588.1"/>
    <property type="molecule type" value="Genomic_DNA"/>
</dbReference>
<dbReference type="InterPro" id="IPR023459">
    <property type="entry name" value="Tscrpt_elong_fac_GreA/B_fam"/>
</dbReference>
<evidence type="ECO:0000256" key="3">
    <source>
        <dbReference type="ARBA" id="ARBA00023015"/>
    </source>
</evidence>
<keyword evidence="3 8" id="KW-0805">Transcription regulation</keyword>
<dbReference type="GO" id="GO:0070063">
    <property type="term" value="F:RNA polymerase binding"/>
    <property type="evidence" value="ECO:0007669"/>
    <property type="project" value="InterPro"/>
</dbReference>
<dbReference type="NCBIfam" id="NF001263">
    <property type="entry name" value="PRK00226.1-4"/>
    <property type="match status" value="1"/>
</dbReference>
<dbReference type="InterPro" id="IPR001437">
    <property type="entry name" value="Tscrpt_elong_fac_GreA/B_C"/>
</dbReference>
<evidence type="ECO:0000313" key="12">
    <source>
        <dbReference type="EMBL" id="ANZ22588.1"/>
    </source>
</evidence>
<evidence type="ECO:0000256" key="9">
    <source>
        <dbReference type="RuleBase" id="RU000556"/>
    </source>
</evidence>
<dbReference type="Proteomes" id="UP000093070">
    <property type="component" value="Chromosome"/>
</dbReference>
<dbReference type="NCBIfam" id="NF001264">
    <property type="entry name" value="PRK00226.1-5"/>
    <property type="match status" value="1"/>
</dbReference>
<dbReference type="InterPro" id="IPR018151">
    <property type="entry name" value="TF_GreA/GreB_CS"/>
</dbReference>
<dbReference type="HAMAP" id="MF_00105">
    <property type="entry name" value="GreA_GreB"/>
    <property type="match status" value="1"/>
</dbReference>
<dbReference type="SUPFAM" id="SSF46557">
    <property type="entry name" value="GreA transcript cleavage protein, N-terminal domain"/>
    <property type="match status" value="1"/>
</dbReference>
<dbReference type="NCBIfam" id="TIGR01462">
    <property type="entry name" value="greA"/>
    <property type="match status" value="1"/>
</dbReference>
<dbReference type="AlphaFoldDB" id="A0A1B2H8Y9"/>
<feature type="domain" description="Transcription elongation factor GreA/GreB N-terminal" evidence="11">
    <location>
        <begin position="5"/>
        <end position="75"/>
    </location>
</feature>
<dbReference type="GO" id="GO:0003746">
    <property type="term" value="F:translation elongation factor activity"/>
    <property type="evidence" value="ECO:0007669"/>
    <property type="project" value="UniProtKB-KW"/>
</dbReference>
<evidence type="ECO:0000256" key="8">
    <source>
        <dbReference type="HAMAP-Rule" id="MF_00105"/>
    </source>
</evidence>
<dbReference type="FunFam" id="1.10.287.180:FF:000001">
    <property type="entry name" value="Transcription elongation factor GreA"/>
    <property type="match status" value="1"/>
</dbReference>
<dbReference type="InterPro" id="IPR028624">
    <property type="entry name" value="Tscrpt_elong_fac_GreA/B"/>
</dbReference>
<dbReference type="STRING" id="118101.ATN01_01900"/>
<evidence type="ECO:0000256" key="5">
    <source>
        <dbReference type="ARBA" id="ARBA00023163"/>
    </source>
</evidence>
<dbReference type="PATRIC" id="fig|118101.4.peg.379"/>
<dbReference type="Gene3D" id="1.10.287.180">
    <property type="entry name" value="Transcription elongation factor, GreA/GreB, N-terminal domain"/>
    <property type="match status" value="1"/>
</dbReference>
<keyword evidence="5 8" id="KW-0804">Transcription</keyword>
<sequence>MVNLIPMTVKGAEQLRQELEKLKNIKRPRIITAIAEARGHGDLKENAEYHSAREEQSFCEGRIKEIEIKLSNAQIIDVTKLSNHNRVVFGSTVTVLNVKTNEKFTYQIVGDDESDFKKNLISINSPMSRGLIGKKINTTTEICTPSGYIEYKILKIAYI</sequence>
<evidence type="ECO:0000313" key="13">
    <source>
        <dbReference type="Proteomes" id="UP000093070"/>
    </source>
</evidence>
<organism evidence="12 13">
    <name type="scientific">Buchnera aphidicola subsp. Diuraphis noxia</name>
    <dbReference type="NCBI Taxonomy" id="118101"/>
    <lineage>
        <taxon>Bacteria</taxon>
        <taxon>Pseudomonadati</taxon>
        <taxon>Pseudomonadota</taxon>
        <taxon>Gammaproteobacteria</taxon>
        <taxon>Enterobacterales</taxon>
        <taxon>Erwiniaceae</taxon>
        <taxon>Buchnera</taxon>
    </lineage>
</organism>
<evidence type="ECO:0000256" key="1">
    <source>
        <dbReference type="ARBA" id="ARBA00008213"/>
    </source>
</evidence>
<accession>A0A1B2H8Y9</accession>
<dbReference type="FunFam" id="3.10.50.30:FF:000001">
    <property type="entry name" value="Transcription elongation factor GreA"/>
    <property type="match status" value="1"/>
</dbReference>
<dbReference type="GO" id="GO:0006354">
    <property type="term" value="P:DNA-templated transcription elongation"/>
    <property type="evidence" value="ECO:0007669"/>
    <property type="project" value="TreeGrafter"/>
</dbReference>
<dbReference type="GO" id="GO:0032784">
    <property type="term" value="P:regulation of DNA-templated transcription elongation"/>
    <property type="evidence" value="ECO:0007669"/>
    <property type="project" value="UniProtKB-UniRule"/>
</dbReference>
<dbReference type="Gene3D" id="3.10.50.30">
    <property type="entry name" value="Transcription elongation factor, GreA/GreB, C-terminal domain"/>
    <property type="match status" value="1"/>
</dbReference>
<dbReference type="SUPFAM" id="SSF54534">
    <property type="entry name" value="FKBP-like"/>
    <property type="match status" value="1"/>
</dbReference>
<comment type="similarity">
    <text evidence="1 8 9">Belongs to the GreA/GreB family.</text>
</comment>
<protein>
    <recommendedName>
        <fullName evidence="2 8">Transcription elongation factor GreA</fullName>
    </recommendedName>
    <alternativeName>
        <fullName evidence="7 8">Transcript cleavage factor GreA</fullName>
    </alternativeName>
</protein>
<keyword evidence="4 8" id="KW-0238">DNA-binding</keyword>
<dbReference type="RefSeq" id="WP_075433410.1">
    <property type="nucleotide sequence ID" value="NZ_CP013259.1"/>
</dbReference>
<evidence type="ECO:0000259" key="10">
    <source>
        <dbReference type="Pfam" id="PF01272"/>
    </source>
</evidence>
<dbReference type="PIRSF" id="PIRSF006092">
    <property type="entry name" value="GreA_GreB"/>
    <property type="match status" value="1"/>
</dbReference>
<dbReference type="PANTHER" id="PTHR30437:SF4">
    <property type="entry name" value="TRANSCRIPTION ELONGATION FACTOR GREA"/>
    <property type="match status" value="1"/>
</dbReference>
<evidence type="ECO:0000256" key="2">
    <source>
        <dbReference type="ARBA" id="ARBA00013729"/>
    </source>
</evidence>
<dbReference type="InterPro" id="IPR022691">
    <property type="entry name" value="Tscrpt_elong_fac_GreA/B_N"/>
</dbReference>
<dbReference type="PANTHER" id="PTHR30437">
    <property type="entry name" value="TRANSCRIPTION ELONGATION FACTOR GREA"/>
    <property type="match status" value="1"/>
</dbReference>
<dbReference type="NCBIfam" id="NF001261">
    <property type="entry name" value="PRK00226.1-2"/>
    <property type="match status" value="1"/>
</dbReference>
<evidence type="ECO:0000256" key="6">
    <source>
        <dbReference type="ARBA" id="ARBA00024916"/>
    </source>
</evidence>
<name>A0A1B2H8Y9_BUCDN</name>
<dbReference type="InterPro" id="IPR006359">
    <property type="entry name" value="Tscrpt_elong_fac_GreA"/>
</dbReference>
<proteinExistence type="inferred from homology"/>
<evidence type="ECO:0000256" key="7">
    <source>
        <dbReference type="ARBA" id="ARBA00030776"/>
    </source>
</evidence>
<comment type="function">
    <text evidence="6 8 9">Necessary for efficient RNA polymerase transcription elongation past template-encoded arresting sites. The arresting sites in DNA have the property of trapping a certain fraction of elongating RNA polymerases that pass through, resulting in locked ternary complexes. Cleavage of the nascent transcript by cleavage factors such as GreA or GreB allows the resumption of elongation from the new 3'terminus. GreA releases sequences of 2 to 3 nucleotides.</text>
</comment>
<evidence type="ECO:0000259" key="11">
    <source>
        <dbReference type="Pfam" id="PF03449"/>
    </source>
</evidence>
<dbReference type="InterPro" id="IPR036805">
    <property type="entry name" value="Tscrpt_elong_fac_GreA/B_N_sf"/>
</dbReference>
<reference evidence="12 13" key="1">
    <citation type="submission" date="2015-11" db="EMBL/GenBank/DDBJ databases">
        <title>The complete genome of Buchnera aphidicola from Diuraphis noxia biotype SAM.</title>
        <authorList>
            <person name="Burger N.F.V."/>
            <person name="Oberholster A.-M."/>
        </authorList>
    </citation>
    <scope>NUCLEOTIDE SEQUENCE [LARGE SCALE GENOMIC DNA]</scope>
    <source>
        <strain evidence="12">SAM</strain>
    </source>
</reference>
<dbReference type="GO" id="GO:0003677">
    <property type="term" value="F:DNA binding"/>
    <property type="evidence" value="ECO:0007669"/>
    <property type="project" value="UniProtKB-UniRule"/>
</dbReference>
<keyword evidence="12" id="KW-0251">Elongation factor</keyword>